<dbReference type="EMBL" id="KN822116">
    <property type="protein sequence ID" value="KIM56476.1"/>
    <property type="molecule type" value="Genomic_DNA"/>
</dbReference>
<feature type="region of interest" description="Disordered" evidence="2">
    <location>
        <begin position="805"/>
        <end position="879"/>
    </location>
</feature>
<dbReference type="HOGENOM" id="CLU_002498_0_1_1"/>
<feature type="compositionally biased region" description="Acidic residues" evidence="2">
    <location>
        <begin position="864"/>
        <end position="879"/>
    </location>
</feature>
<gene>
    <name evidence="3" type="ORF">SCLCIDRAFT_29609</name>
</gene>
<dbReference type="InterPro" id="IPR041078">
    <property type="entry name" value="Plavaka"/>
</dbReference>
<proteinExistence type="predicted"/>
<accession>A0A0C3DK84</accession>
<evidence type="ECO:0000256" key="1">
    <source>
        <dbReference type="SAM" id="Coils"/>
    </source>
</evidence>
<evidence type="ECO:0000256" key="2">
    <source>
        <dbReference type="SAM" id="MobiDB-lite"/>
    </source>
</evidence>
<dbReference type="Pfam" id="PF18759">
    <property type="entry name" value="Plavaka"/>
    <property type="match status" value="1"/>
</dbReference>
<dbReference type="STRING" id="1036808.A0A0C3DK84"/>
<organism evidence="3 4">
    <name type="scientific">Scleroderma citrinum Foug A</name>
    <dbReference type="NCBI Taxonomy" id="1036808"/>
    <lineage>
        <taxon>Eukaryota</taxon>
        <taxon>Fungi</taxon>
        <taxon>Dikarya</taxon>
        <taxon>Basidiomycota</taxon>
        <taxon>Agaricomycotina</taxon>
        <taxon>Agaricomycetes</taxon>
        <taxon>Agaricomycetidae</taxon>
        <taxon>Boletales</taxon>
        <taxon>Sclerodermatineae</taxon>
        <taxon>Sclerodermataceae</taxon>
        <taxon>Scleroderma</taxon>
    </lineage>
</organism>
<reference evidence="4" key="2">
    <citation type="submission" date="2015-01" db="EMBL/GenBank/DDBJ databases">
        <title>Evolutionary Origins and Diversification of the Mycorrhizal Mutualists.</title>
        <authorList>
            <consortium name="DOE Joint Genome Institute"/>
            <consortium name="Mycorrhizal Genomics Consortium"/>
            <person name="Kohler A."/>
            <person name="Kuo A."/>
            <person name="Nagy L.G."/>
            <person name="Floudas D."/>
            <person name="Copeland A."/>
            <person name="Barry K.W."/>
            <person name="Cichocki N."/>
            <person name="Veneault-Fourrey C."/>
            <person name="LaButti K."/>
            <person name="Lindquist E.A."/>
            <person name="Lipzen A."/>
            <person name="Lundell T."/>
            <person name="Morin E."/>
            <person name="Murat C."/>
            <person name="Riley R."/>
            <person name="Ohm R."/>
            <person name="Sun H."/>
            <person name="Tunlid A."/>
            <person name="Henrissat B."/>
            <person name="Grigoriev I.V."/>
            <person name="Hibbett D.S."/>
            <person name="Martin F."/>
        </authorList>
    </citation>
    <scope>NUCLEOTIDE SEQUENCE [LARGE SCALE GENOMIC DNA]</scope>
    <source>
        <strain evidence="4">Foug A</strain>
    </source>
</reference>
<dbReference type="Proteomes" id="UP000053989">
    <property type="component" value="Unassembled WGS sequence"/>
</dbReference>
<dbReference type="OrthoDB" id="2687259at2759"/>
<dbReference type="AlphaFoldDB" id="A0A0C3DK84"/>
<keyword evidence="4" id="KW-1185">Reference proteome</keyword>
<evidence type="ECO:0000313" key="4">
    <source>
        <dbReference type="Proteomes" id="UP000053989"/>
    </source>
</evidence>
<keyword evidence="1" id="KW-0175">Coiled coil</keyword>
<protein>
    <submittedName>
        <fullName evidence="3">Uncharacterized protein</fullName>
    </submittedName>
</protein>
<sequence>MYHRTLISVIREKLANPRHDELFHYQPYNLLWQRGGSPAPINVHGELYTSQAFLQTHKDLQQSPPEPGCDLERVVIALMFWSDATQLTTFGNAKLWPCYMFFGNESKYRRCKPLCCLCSHIAYFNHLPDSFKDFATEHFGGKAPPADFMAHCHRELFHTQWGIILDDEFLEAWEHGIVICCCDGVERRFYPRIFTYSADYPEKQSKIQSAHTHIYDSTLGVTSIAVESLLKDQLLVPTSNAFSNRLSCLGFNLFCMLVVDLMHEFELGIWKALFTHLIRILNAAEVGDILVNELDHRYRMVPTFGGNTIRKFASNTSEMKRMAARDFEDVLQCAIPVFDGLLPEPHNKNVMALLFTCAYWHGLAKLHMHTDETLTLLDTVTERLRPRLHCFQLKTCDAFNTQELKREAERRQRRAQENLKNLQGRSTATVAAPMPHALQRAKTFNLQTYKLHALGDYSSSIRMHIFHYLHEKQGELEHRTSKARFRRTDGKQFIKQMAGIEHCEARIQHIRNLNNPSPLGTNVEEGVTTTSDAHFHIGKSQNFPENIMMFLRKHSEDPAVKDFLLKLRHFLLPKIKEILLRENGLHPEDNPELVSGTIPRPLEEQVYIAADRFYKHNLMHLNYTTYDVRRAQDIVNPLTSHCNIMLLADHADGMDGLSQHPYIYAHVLGIFHVNATYVGPGMIDYRPRHIDFLWVCWYQYVEEDAGWDASTLDRVSFPPMADEHAFGFVDPDYVLRACHIIPQFSRGLRHLDGTGISHCAQDASDWHFYYVNRFVDRDMVMRYHWGLGVGHAYAHGQGIGNETIQNQTSERDGHDTVENDRNEDVHDSFPDLSDNGEDEEASDQDIDNDLHGGSEFGSGSSDSSLDDDFEDYDTLDYQN</sequence>
<feature type="compositionally biased region" description="Acidic residues" evidence="2">
    <location>
        <begin position="834"/>
        <end position="847"/>
    </location>
</feature>
<name>A0A0C3DK84_9AGAM</name>
<reference evidence="3 4" key="1">
    <citation type="submission" date="2014-04" db="EMBL/GenBank/DDBJ databases">
        <authorList>
            <consortium name="DOE Joint Genome Institute"/>
            <person name="Kuo A."/>
            <person name="Kohler A."/>
            <person name="Nagy L.G."/>
            <person name="Floudas D."/>
            <person name="Copeland A."/>
            <person name="Barry K.W."/>
            <person name="Cichocki N."/>
            <person name="Veneault-Fourrey C."/>
            <person name="LaButti K."/>
            <person name="Lindquist E.A."/>
            <person name="Lipzen A."/>
            <person name="Lundell T."/>
            <person name="Morin E."/>
            <person name="Murat C."/>
            <person name="Sun H."/>
            <person name="Tunlid A."/>
            <person name="Henrissat B."/>
            <person name="Grigoriev I.V."/>
            <person name="Hibbett D.S."/>
            <person name="Martin F."/>
            <person name="Nordberg H.P."/>
            <person name="Cantor M.N."/>
            <person name="Hua S.X."/>
        </authorList>
    </citation>
    <scope>NUCLEOTIDE SEQUENCE [LARGE SCALE GENOMIC DNA]</scope>
    <source>
        <strain evidence="3 4">Foug A</strain>
    </source>
</reference>
<feature type="coiled-coil region" evidence="1">
    <location>
        <begin position="398"/>
        <end position="425"/>
    </location>
</feature>
<dbReference type="InParanoid" id="A0A0C3DK84"/>
<evidence type="ECO:0000313" key="3">
    <source>
        <dbReference type="EMBL" id="KIM56476.1"/>
    </source>
</evidence>
<feature type="compositionally biased region" description="Basic and acidic residues" evidence="2">
    <location>
        <begin position="809"/>
        <end position="829"/>
    </location>
</feature>